<dbReference type="Proteomes" id="UP000655208">
    <property type="component" value="Unassembled WGS sequence"/>
</dbReference>
<evidence type="ECO:0000313" key="2">
    <source>
        <dbReference type="Proteomes" id="UP000655208"/>
    </source>
</evidence>
<gene>
    <name evidence="1" type="ORF">GCM10011594_40050</name>
</gene>
<sequence length="55" mass="6101">MHRKANDAADAAGVSLGLYLEELIRRDEVDAQGCPLWLTPRTQHEGQDELPLKTA</sequence>
<reference evidence="1" key="2">
    <citation type="submission" date="2020-09" db="EMBL/GenBank/DDBJ databases">
        <authorList>
            <person name="Sun Q."/>
            <person name="Zhou Y."/>
        </authorList>
    </citation>
    <scope>NUCLEOTIDE SEQUENCE</scope>
    <source>
        <strain evidence="1">CGMCC 4.7308</strain>
    </source>
</reference>
<accession>A0A917TBB9</accession>
<name>A0A917TBB9_9ACTN</name>
<organism evidence="1 2">
    <name type="scientific">Nakamurella endophytica</name>
    <dbReference type="NCBI Taxonomy" id="1748367"/>
    <lineage>
        <taxon>Bacteria</taxon>
        <taxon>Bacillati</taxon>
        <taxon>Actinomycetota</taxon>
        <taxon>Actinomycetes</taxon>
        <taxon>Nakamurellales</taxon>
        <taxon>Nakamurellaceae</taxon>
        <taxon>Nakamurella</taxon>
    </lineage>
</organism>
<protein>
    <submittedName>
        <fullName evidence="1">Uncharacterized protein</fullName>
    </submittedName>
</protein>
<reference evidence="1" key="1">
    <citation type="journal article" date="2014" name="Int. J. Syst. Evol. Microbiol.">
        <title>Complete genome sequence of Corynebacterium casei LMG S-19264T (=DSM 44701T), isolated from a smear-ripened cheese.</title>
        <authorList>
            <consortium name="US DOE Joint Genome Institute (JGI-PGF)"/>
            <person name="Walter F."/>
            <person name="Albersmeier A."/>
            <person name="Kalinowski J."/>
            <person name="Ruckert C."/>
        </authorList>
    </citation>
    <scope>NUCLEOTIDE SEQUENCE</scope>
    <source>
        <strain evidence="1">CGMCC 4.7308</strain>
    </source>
</reference>
<dbReference type="EMBL" id="BMNA01000015">
    <property type="protein sequence ID" value="GGM16034.1"/>
    <property type="molecule type" value="Genomic_DNA"/>
</dbReference>
<comment type="caution">
    <text evidence="1">The sequence shown here is derived from an EMBL/GenBank/DDBJ whole genome shotgun (WGS) entry which is preliminary data.</text>
</comment>
<proteinExistence type="predicted"/>
<keyword evidence="2" id="KW-1185">Reference proteome</keyword>
<dbReference type="AlphaFoldDB" id="A0A917TBB9"/>
<evidence type="ECO:0000313" key="1">
    <source>
        <dbReference type="EMBL" id="GGM16034.1"/>
    </source>
</evidence>